<evidence type="ECO:0000256" key="6">
    <source>
        <dbReference type="ARBA" id="ARBA00022763"/>
    </source>
</evidence>
<comment type="catalytic activity">
    <reaction evidence="8">
        <text>a 6-O-methyl-2'-deoxyguanosine in DNA + L-cysteinyl-[protein] = S-methyl-L-cysteinyl-[protein] + a 2'-deoxyguanosine in DNA</text>
        <dbReference type="Rhea" id="RHEA:24000"/>
        <dbReference type="Rhea" id="RHEA-COMP:10131"/>
        <dbReference type="Rhea" id="RHEA-COMP:10132"/>
        <dbReference type="Rhea" id="RHEA-COMP:11367"/>
        <dbReference type="Rhea" id="RHEA-COMP:11368"/>
        <dbReference type="ChEBI" id="CHEBI:29950"/>
        <dbReference type="ChEBI" id="CHEBI:82612"/>
        <dbReference type="ChEBI" id="CHEBI:85445"/>
        <dbReference type="ChEBI" id="CHEBI:85448"/>
        <dbReference type="EC" id="2.1.1.63"/>
    </reaction>
</comment>
<keyword evidence="6" id="KW-0227">DNA damage</keyword>
<evidence type="ECO:0000256" key="1">
    <source>
        <dbReference type="ARBA" id="ARBA00001286"/>
    </source>
</evidence>
<gene>
    <name evidence="11" type="ORF">N7330_13130</name>
</gene>
<dbReference type="Pfam" id="PF01035">
    <property type="entry name" value="DNA_binding_1"/>
    <property type="match status" value="1"/>
</dbReference>
<dbReference type="Proteomes" id="UP001158297">
    <property type="component" value="Unassembled WGS sequence"/>
</dbReference>
<dbReference type="CDD" id="cd06445">
    <property type="entry name" value="ATase"/>
    <property type="match status" value="1"/>
</dbReference>
<accession>A0AA42HTN5</accession>
<evidence type="ECO:0000313" key="11">
    <source>
        <dbReference type="EMBL" id="MDH0363983.1"/>
    </source>
</evidence>
<dbReference type="RefSeq" id="WP_279818508.1">
    <property type="nucleotide sequence ID" value="NZ_JAOCAZ010000023.1"/>
</dbReference>
<dbReference type="SUPFAM" id="SSF46767">
    <property type="entry name" value="Methylated DNA-protein cysteine methyltransferase, C-terminal domain"/>
    <property type="match status" value="1"/>
</dbReference>
<evidence type="ECO:0000259" key="10">
    <source>
        <dbReference type="Pfam" id="PF02870"/>
    </source>
</evidence>
<dbReference type="GO" id="GO:0003908">
    <property type="term" value="F:methylated-DNA-[protein]-cysteine S-methyltransferase activity"/>
    <property type="evidence" value="ECO:0007669"/>
    <property type="project" value="UniProtKB-EC"/>
</dbReference>
<evidence type="ECO:0000256" key="8">
    <source>
        <dbReference type="ARBA" id="ARBA00049348"/>
    </source>
</evidence>
<dbReference type="PANTHER" id="PTHR10815:SF14">
    <property type="entry name" value="BIFUNCTIONAL TRANSCRIPTIONAL ACTIVATOR_DNA REPAIR ENZYME ADA"/>
    <property type="match status" value="1"/>
</dbReference>
<comment type="similarity">
    <text evidence="2">Belongs to the MGMT family.</text>
</comment>
<dbReference type="InterPro" id="IPR036388">
    <property type="entry name" value="WH-like_DNA-bd_sf"/>
</dbReference>
<dbReference type="GO" id="GO:0006281">
    <property type="term" value="P:DNA repair"/>
    <property type="evidence" value="ECO:0007669"/>
    <property type="project" value="UniProtKB-KW"/>
</dbReference>
<evidence type="ECO:0000259" key="9">
    <source>
        <dbReference type="Pfam" id="PF01035"/>
    </source>
</evidence>
<dbReference type="SUPFAM" id="SSF53155">
    <property type="entry name" value="Methylated DNA-protein cysteine methyltransferase domain"/>
    <property type="match status" value="1"/>
</dbReference>
<protein>
    <recommendedName>
        <fullName evidence="3">methylated-DNA--[protein]-cysteine S-methyltransferase</fullName>
        <ecNumber evidence="3">2.1.1.63</ecNumber>
    </recommendedName>
</protein>
<dbReference type="InterPro" id="IPR008332">
    <property type="entry name" value="MethylG_MeTrfase_N"/>
</dbReference>
<feature type="domain" description="Methylated-DNA-[protein]-cysteine S-methyltransferase DNA binding" evidence="9">
    <location>
        <begin position="98"/>
        <end position="177"/>
    </location>
</feature>
<dbReference type="EC" id="2.1.1.63" evidence="3"/>
<evidence type="ECO:0000256" key="2">
    <source>
        <dbReference type="ARBA" id="ARBA00008711"/>
    </source>
</evidence>
<organism evidence="11 12">
    <name type="scientific">Comamonas aquatica</name>
    <dbReference type="NCBI Taxonomy" id="225991"/>
    <lineage>
        <taxon>Bacteria</taxon>
        <taxon>Pseudomonadati</taxon>
        <taxon>Pseudomonadota</taxon>
        <taxon>Betaproteobacteria</taxon>
        <taxon>Burkholderiales</taxon>
        <taxon>Comamonadaceae</taxon>
        <taxon>Comamonas</taxon>
    </lineage>
</organism>
<keyword evidence="4 11" id="KW-0489">Methyltransferase</keyword>
<proteinExistence type="inferred from homology"/>
<dbReference type="AlphaFoldDB" id="A0AA42HTN5"/>
<dbReference type="Gene3D" id="1.10.10.10">
    <property type="entry name" value="Winged helix-like DNA-binding domain superfamily/Winged helix DNA-binding domain"/>
    <property type="match status" value="1"/>
</dbReference>
<evidence type="ECO:0000256" key="3">
    <source>
        <dbReference type="ARBA" id="ARBA00011918"/>
    </source>
</evidence>
<dbReference type="PANTHER" id="PTHR10815">
    <property type="entry name" value="METHYLATED-DNA--PROTEIN-CYSTEINE METHYLTRANSFERASE"/>
    <property type="match status" value="1"/>
</dbReference>
<evidence type="ECO:0000256" key="5">
    <source>
        <dbReference type="ARBA" id="ARBA00022679"/>
    </source>
</evidence>
<evidence type="ECO:0000256" key="7">
    <source>
        <dbReference type="ARBA" id="ARBA00023204"/>
    </source>
</evidence>
<comment type="caution">
    <text evidence="11">The sequence shown here is derived from an EMBL/GenBank/DDBJ whole genome shotgun (WGS) entry which is preliminary data.</text>
</comment>
<keyword evidence="7" id="KW-0234">DNA repair</keyword>
<dbReference type="Gene3D" id="3.30.160.70">
    <property type="entry name" value="Methylated DNA-protein cysteine methyltransferase domain"/>
    <property type="match status" value="1"/>
</dbReference>
<feature type="domain" description="Methylguanine DNA methyltransferase ribonuclease-like" evidence="10">
    <location>
        <begin position="16"/>
        <end position="59"/>
    </location>
</feature>
<keyword evidence="5 11" id="KW-0808">Transferase</keyword>
<comment type="catalytic activity">
    <reaction evidence="1">
        <text>a 4-O-methyl-thymidine in DNA + L-cysteinyl-[protein] = a thymidine in DNA + S-methyl-L-cysteinyl-[protein]</text>
        <dbReference type="Rhea" id="RHEA:53428"/>
        <dbReference type="Rhea" id="RHEA-COMP:10131"/>
        <dbReference type="Rhea" id="RHEA-COMP:10132"/>
        <dbReference type="Rhea" id="RHEA-COMP:13555"/>
        <dbReference type="Rhea" id="RHEA-COMP:13556"/>
        <dbReference type="ChEBI" id="CHEBI:29950"/>
        <dbReference type="ChEBI" id="CHEBI:82612"/>
        <dbReference type="ChEBI" id="CHEBI:137386"/>
        <dbReference type="ChEBI" id="CHEBI:137387"/>
        <dbReference type="EC" id="2.1.1.63"/>
    </reaction>
</comment>
<name>A0AA42HTN5_9BURK</name>
<dbReference type="InterPro" id="IPR014048">
    <property type="entry name" value="MethylDNA_cys_MeTrfase_DNA-bd"/>
</dbReference>
<dbReference type="EMBL" id="JAODZU010000015">
    <property type="protein sequence ID" value="MDH0363983.1"/>
    <property type="molecule type" value="Genomic_DNA"/>
</dbReference>
<dbReference type="FunFam" id="1.10.10.10:FF:000214">
    <property type="entry name" value="Methylated-DNA--protein-cysteine methyltransferase"/>
    <property type="match status" value="1"/>
</dbReference>
<dbReference type="NCBIfam" id="TIGR00589">
    <property type="entry name" value="ogt"/>
    <property type="match status" value="1"/>
</dbReference>
<dbReference type="GO" id="GO:0032259">
    <property type="term" value="P:methylation"/>
    <property type="evidence" value="ECO:0007669"/>
    <property type="project" value="UniProtKB-KW"/>
</dbReference>
<dbReference type="InterPro" id="IPR036631">
    <property type="entry name" value="MGMT_N_sf"/>
</dbReference>
<dbReference type="Pfam" id="PF02870">
    <property type="entry name" value="Methyltransf_1N"/>
    <property type="match status" value="1"/>
</dbReference>
<reference evidence="11" key="1">
    <citation type="submission" date="2022-09" db="EMBL/GenBank/DDBJ databases">
        <title>Intensive care unit water sources are persistently colonized with multi-drug resistant bacteria and are the site of extensive horizontal gene transfer of antibiotic resistance genes.</title>
        <authorList>
            <person name="Diorio-Toth L."/>
        </authorList>
    </citation>
    <scope>NUCLEOTIDE SEQUENCE</scope>
    <source>
        <strain evidence="11">GD04130</strain>
    </source>
</reference>
<evidence type="ECO:0000256" key="4">
    <source>
        <dbReference type="ARBA" id="ARBA00022603"/>
    </source>
</evidence>
<sequence>MPTRPTPSTPPAPLVLHYTVRSCPQGQLLVAATGQGIAAVLLGDDKASLVQELAQRYPQAQLETGGTPLHHWSDEVLVALAHPAQAHHLPLDVVGGTDFQRRVWAALQRIPGGQTCTYTQLAQALGQPRAVRAVASACAANPVAVLVLCHRVLRSDGGLGGYRWGLARKQQLLAQEAA</sequence>
<dbReference type="InterPro" id="IPR036217">
    <property type="entry name" value="MethylDNA_cys_MeTrfase_DNAb"/>
</dbReference>
<evidence type="ECO:0000313" key="12">
    <source>
        <dbReference type="Proteomes" id="UP001158297"/>
    </source>
</evidence>